<organism evidence="2 3">
    <name type="scientific">Carboxylicivirga sediminis</name>
    <dbReference type="NCBI Taxonomy" id="2006564"/>
    <lineage>
        <taxon>Bacteria</taxon>
        <taxon>Pseudomonadati</taxon>
        <taxon>Bacteroidota</taxon>
        <taxon>Bacteroidia</taxon>
        <taxon>Marinilabiliales</taxon>
        <taxon>Marinilabiliaceae</taxon>
        <taxon>Carboxylicivirga</taxon>
    </lineage>
</organism>
<dbReference type="EMBL" id="JAGTAR010000011">
    <property type="protein sequence ID" value="MBR8535694.1"/>
    <property type="molecule type" value="Genomic_DNA"/>
</dbReference>
<evidence type="ECO:0000313" key="2">
    <source>
        <dbReference type="EMBL" id="MBR8535694.1"/>
    </source>
</evidence>
<gene>
    <name evidence="2" type="ORF">KDU71_09005</name>
</gene>
<dbReference type="Pfam" id="PF13181">
    <property type="entry name" value="TPR_8"/>
    <property type="match status" value="1"/>
</dbReference>
<protein>
    <recommendedName>
        <fullName evidence="4">Tetratricopeptide repeat protein</fullName>
    </recommendedName>
</protein>
<accession>A0A941IXR7</accession>
<dbReference type="PROSITE" id="PS51257">
    <property type="entry name" value="PROKAR_LIPOPROTEIN"/>
    <property type="match status" value="1"/>
</dbReference>
<comment type="caution">
    <text evidence="2">The sequence shown here is derived from an EMBL/GenBank/DDBJ whole genome shotgun (WGS) entry which is preliminary data.</text>
</comment>
<keyword evidence="1" id="KW-0732">Signal</keyword>
<evidence type="ECO:0000313" key="3">
    <source>
        <dbReference type="Proteomes" id="UP000679220"/>
    </source>
</evidence>
<feature type="chain" id="PRO_5037290206" description="Tetratricopeptide repeat protein" evidence="1">
    <location>
        <begin position="26"/>
        <end position="573"/>
    </location>
</feature>
<keyword evidence="3" id="KW-1185">Reference proteome</keyword>
<feature type="signal peptide" evidence="1">
    <location>
        <begin position="1"/>
        <end position="25"/>
    </location>
</feature>
<evidence type="ECO:0000256" key="1">
    <source>
        <dbReference type="SAM" id="SignalP"/>
    </source>
</evidence>
<reference evidence="2" key="1">
    <citation type="journal article" date="2018" name="Int. J. Syst. Evol. Microbiol.">
        <title>Carboxylicivirga sediminis sp. nov., isolated from coastal sediment.</title>
        <authorList>
            <person name="Wang F.Q."/>
            <person name="Ren L.H."/>
            <person name="Zou R.J."/>
            <person name="Sun Y.Z."/>
            <person name="Liu X.J."/>
            <person name="Jiang F."/>
            <person name="Liu L.J."/>
        </authorList>
    </citation>
    <scope>NUCLEOTIDE SEQUENCE</scope>
    <source>
        <strain evidence="2">JR1</strain>
    </source>
</reference>
<dbReference type="RefSeq" id="WP_212189860.1">
    <property type="nucleotide sequence ID" value="NZ_JAGTAR010000011.1"/>
</dbReference>
<dbReference type="AlphaFoldDB" id="A0A941IXR7"/>
<proteinExistence type="predicted"/>
<evidence type="ECO:0008006" key="4">
    <source>
        <dbReference type="Google" id="ProtNLM"/>
    </source>
</evidence>
<sequence length="573" mass="62601">MKRIRISLIASLAVAALLASCSGLDKMNKGAKDVSYSVNPPVLEAHAGQVNLDVTVQFPEKYFDKNVSIEATPVLVYEGGETAFPSYRVQGENVEGNDKVISSTGGTYTYSNSVPYNENMRVSDLVVRIKATKGSTTKDFEDYKIAEGVISTSELVADQGAQSTIGDDAFQRIIAQSKAADIFFLIQQSNIRGSELKKEDIAAIKEYMKEIEAAENINFKGIDISAYASPDGPTDLNSKLATRREKVAKDYLVREMKKAKVEGGTDEALYTLKNTPEDWEGFKELMEKSNIQDKELILRVLSMYSDPEVREREIKNMSETFDVIADEILPQLRRSKMAVNAEVIGKSDEEISELAANNPSELNLEELLYAATLTDNVDEQLKIYQAAASQHPKCWRAENNVGCAKYAKGDLAGAKAAFEKANSLKGGVAEVNNNLGVIALREGDIAKAEEYFGAAAGAGAELDNNLGIVAIHKGDYDAAIRYFGNSTSCNAALAKILATKYDAALSTINANTMEVGFKYYLKAIVGARTADNDMMFDSLRKACELDAKFKAAATTDMEFAKFFEDATFKSIVQ</sequence>
<dbReference type="Gene3D" id="1.25.40.10">
    <property type="entry name" value="Tetratricopeptide repeat domain"/>
    <property type="match status" value="1"/>
</dbReference>
<dbReference type="Proteomes" id="UP000679220">
    <property type="component" value="Unassembled WGS sequence"/>
</dbReference>
<dbReference type="InterPro" id="IPR011990">
    <property type="entry name" value="TPR-like_helical_dom_sf"/>
</dbReference>
<reference evidence="2" key="2">
    <citation type="submission" date="2021-04" db="EMBL/GenBank/DDBJ databases">
        <authorList>
            <person name="Zhang T."/>
            <person name="Zhang Y."/>
            <person name="Lu D."/>
            <person name="Zuo D."/>
            <person name="Du Z."/>
        </authorList>
    </citation>
    <scope>NUCLEOTIDE SEQUENCE</scope>
    <source>
        <strain evidence="2">JR1</strain>
    </source>
</reference>
<dbReference type="SUPFAM" id="SSF48452">
    <property type="entry name" value="TPR-like"/>
    <property type="match status" value="1"/>
</dbReference>
<name>A0A941IXR7_9BACT</name>
<dbReference type="InterPro" id="IPR019734">
    <property type="entry name" value="TPR_rpt"/>
</dbReference>